<protein>
    <submittedName>
        <fullName evidence="1">Uncharacterized protein</fullName>
    </submittedName>
</protein>
<dbReference type="Proteomes" id="UP000551616">
    <property type="component" value="Unassembled WGS sequence"/>
</dbReference>
<name>A0A7V8V8E5_9BACT</name>
<dbReference type="AlphaFoldDB" id="A0A7V8V8E5"/>
<comment type="caution">
    <text evidence="1">The sequence shown here is derived from an EMBL/GenBank/DDBJ whole genome shotgun (WGS) entry which is preliminary data.</text>
</comment>
<evidence type="ECO:0000313" key="1">
    <source>
        <dbReference type="EMBL" id="MBA2116818.1"/>
    </source>
</evidence>
<dbReference type="EMBL" id="JABRWO010000011">
    <property type="protein sequence ID" value="MBA2116818.1"/>
    <property type="molecule type" value="Genomic_DNA"/>
</dbReference>
<accession>A0A7V8V8E5</accession>
<proteinExistence type="predicted"/>
<gene>
    <name evidence="1" type="ORF">HOV93_40100</name>
</gene>
<organism evidence="1 2">
    <name type="scientific">Bremerella alba</name>
    <dbReference type="NCBI Taxonomy" id="980252"/>
    <lineage>
        <taxon>Bacteria</taxon>
        <taxon>Pseudomonadati</taxon>
        <taxon>Planctomycetota</taxon>
        <taxon>Planctomycetia</taxon>
        <taxon>Pirellulales</taxon>
        <taxon>Pirellulaceae</taxon>
        <taxon>Bremerella</taxon>
    </lineage>
</organism>
<keyword evidence="2" id="KW-1185">Reference proteome</keyword>
<sequence length="52" mass="6064">MTTSSIHDEPLATEPECPELYQVVVQCDSEDQQRELYQEMHQRGLPCKLLML</sequence>
<evidence type="ECO:0000313" key="2">
    <source>
        <dbReference type="Proteomes" id="UP000551616"/>
    </source>
</evidence>
<reference evidence="1 2" key="1">
    <citation type="submission" date="2020-05" db="EMBL/GenBank/DDBJ databases">
        <title>Bremerella alba sp. nov., a novel planctomycete isolated from the surface of the macroalga Fucus spiralis.</title>
        <authorList>
            <person name="Godinho O."/>
            <person name="Botelho R."/>
            <person name="Albuquerque L."/>
            <person name="Wiegand S."/>
            <person name="Da Costa M.S."/>
            <person name="Lobo-Da-Cunha A."/>
            <person name="Jogler C."/>
            <person name="Lage O.M."/>
        </authorList>
    </citation>
    <scope>NUCLEOTIDE SEQUENCE [LARGE SCALE GENOMIC DNA]</scope>
    <source>
        <strain evidence="1 2">FF15</strain>
    </source>
</reference>